<reference evidence="2 3" key="1">
    <citation type="submission" date="2017-12" db="EMBL/GenBank/DDBJ databases">
        <title>Characterization of six clinical isolates of Enterochimera gen. nov., a novel genus of the Yersiniaciae family and the three species Enterochimera arupensis sp. nov., Enterochimera coloradensis sp. nov, and Enterochimera californica sp. nov.</title>
        <authorList>
            <person name="Rossi A."/>
            <person name="Fisher M."/>
        </authorList>
    </citation>
    <scope>NUCLEOTIDE SEQUENCE [LARGE SCALE GENOMIC DNA]</scope>
    <source>
        <strain evidence="3">2016-Iso4</strain>
    </source>
</reference>
<evidence type="ECO:0000313" key="2">
    <source>
        <dbReference type="EMBL" id="PLR35212.1"/>
    </source>
</evidence>
<dbReference type="OrthoDB" id="6504530at2"/>
<dbReference type="AlphaFoldDB" id="A0A2N5E3E0"/>
<proteinExistence type="predicted"/>
<sequence>MKKIILSLLLASASYSVMAERSPTAEEFAQQVQDYGAAKVISGIPETDDGLWNEIFKHISNGEAAWLKLIPSISMTGAVSWNEQLGTALAQAIPKNVNGVMEVIDDLNISISTASVCSMPLYHETVPEQNEYVVKAIQALYKSNSVQAQKCLQQLIMTVGQSSQFREVD</sequence>
<dbReference type="RefSeq" id="WP_101824467.1">
    <property type="nucleotide sequence ID" value="NZ_PJZH01000009.1"/>
</dbReference>
<dbReference type="EMBL" id="PJZH01000009">
    <property type="protein sequence ID" value="PLR35212.1"/>
    <property type="molecule type" value="Genomic_DNA"/>
</dbReference>
<accession>A0A2N5E3E0</accession>
<keyword evidence="3" id="KW-1185">Reference proteome</keyword>
<dbReference type="Proteomes" id="UP000234503">
    <property type="component" value="Unassembled WGS sequence"/>
</dbReference>
<evidence type="ECO:0000313" key="3">
    <source>
        <dbReference type="Proteomes" id="UP000234503"/>
    </source>
</evidence>
<keyword evidence="1" id="KW-0732">Signal</keyword>
<feature type="signal peptide" evidence="1">
    <location>
        <begin position="1"/>
        <end position="19"/>
    </location>
</feature>
<organism evidence="2 3">
    <name type="scientific">Chimaeribacter coloradensis</name>
    <dbReference type="NCBI Taxonomy" id="2060068"/>
    <lineage>
        <taxon>Bacteria</taxon>
        <taxon>Pseudomonadati</taxon>
        <taxon>Pseudomonadota</taxon>
        <taxon>Gammaproteobacteria</taxon>
        <taxon>Enterobacterales</taxon>
        <taxon>Yersiniaceae</taxon>
        <taxon>Chimaeribacter</taxon>
    </lineage>
</organism>
<protein>
    <submittedName>
        <fullName evidence="2">Uncharacterized protein</fullName>
    </submittedName>
</protein>
<name>A0A2N5E3E0_9GAMM</name>
<feature type="chain" id="PRO_5014743019" evidence="1">
    <location>
        <begin position="20"/>
        <end position="169"/>
    </location>
</feature>
<comment type="caution">
    <text evidence="2">The sequence shown here is derived from an EMBL/GenBank/DDBJ whole genome shotgun (WGS) entry which is preliminary data.</text>
</comment>
<evidence type="ECO:0000256" key="1">
    <source>
        <dbReference type="SAM" id="SignalP"/>
    </source>
</evidence>
<gene>
    <name evidence="2" type="ORF">CYR32_11125</name>
</gene>